<dbReference type="GO" id="GO:0005886">
    <property type="term" value="C:plasma membrane"/>
    <property type="evidence" value="ECO:0007669"/>
    <property type="project" value="UniProtKB-SubCell"/>
</dbReference>
<dbReference type="CDD" id="cd00060">
    <property type="entry name" value="FHA"/>
    <property type="match status" value="1"/>
</dbReference>
<evidence type="ECO:0000256" key="3">
    <source>
        <dbReference type="ARBA" id="ARBA00022553"/>
    </source>
</evidence>
<dbReference type="PANTHER" id="PTHR36115:SF6">
    <property type="entry name" value="PROLINE-RICH ANTIGEN HOMOLOG"/>
    <property type="match status" value="1"/>
</dbReference>
<dbReference type="InterPro" id="IPR000253">
    <property type="entry name" value="FHA_dom"/>
</dbReference>
<evidence type="ECO:0000259" key="8">
    <source>
        <dbReference type="PROSITE" id="PS50006"/>
    </source>
</evidence>
<accession>A0A6I2F5Q9</accession>
<feature type="transmembrane region" description="Helical" evidence="7">
    <location>
        <begin position="95"/>
        <end position="117"/>
    </location>
</feature>
<keyword evidence="5 7" id="KW-1133">Transmembrane helix</keyword>
<gene>
    <name evidence="9" type="ORF">GE115_08605</name>
</gene>
<dbReference type="AlphaFoldDB" id="A0A6I2F5Q9"/>
<dbReference type="Proteomes" id="UP000431080">
    <property type="component" value="Unassembled WGS sequence"/>
</dbReference>
<organism evidence="9 10">
    <name type="scientific">Agromyces agglutinans</name>
    <dbReference type="NCBI Taxonomy" id="2662258"/>
    <lineage>
        <taxon>Bacteria</taxon>
        <taxon>Bacillati</taxon>
        <taxon>Actinomycetota</taxon>
        <taxon>Actinomycetes</taxon>
        <taxon>Micrococcales</taxon>
        <taxon>Microbacteriaceae</taxon>
        <taxon>Agromyces</taxon>
    </lineage>
</organism>
<keyword evidence="2" id="KW-1003">Cell membrane</keyword>
<comment type="caution">
    <text evidence="9">The sequence shown here is derived from an EMBL/GenBank/DDBJ whole genome shotgun (WGS) entry which is preliminary data.</text>
</comment>
<keyword evidence="4 7" id="KW-0812">Transmembrane</keyword>
<evidence type="ECO:0000256" key="7">
    <source>
        <dbReference type="SAM" id="Phobius"/>
    </source>
</evidence>
<dbReference type="Gene3D" id="2.60.200.20">
    <property type="match status" value="1"/>
</dbReference>
<evidence type="ECO:0000256" key="4">
    <source>
        <dbReference type="ARBA" id="ARBA00022692"/>
    </source>
</evidence>
<dbReference type="InterPro" id="IPR010432">
    <property type="entry name" value="RDD"/>
</dbReference>
<dbReference type="PROSITE" id="PS50006">
    <property type="entry name" value="FHA_DOMAIN"/>
    <property type="match status" value="1"/>
</dbReference>
<dbReference type="PANTHER" id="PTHR36115">
    <property type="entry name" value="PROLINE-RICH ANTIGEN HOMOLOG-RELATED"/>
    <property type="match status" value="1"/>
</dbReference>
<evidence type="ECO:0000313" key="9">
    <source>
        <dbReference type="EMBL" id="MRG59929.1"/>
    </source>
</evidence>
<dbReference type="EMBL" id="WJIF01000003">
    <property type="protein sequence ID" value="MRG59929.1"/>
    <property type="molecule type" value="Genomic_DNA"/>
</dbReference>
<keyword evidence="3" id="KW-0597">Phosphoprotein</keyword>
<dbReference type="InterPro" id="IPR051791">
    <property type="entry name" value="Pra-immunoreactive"/>
</dbReference>
<sequence length="361" mass="36731">MTLGPGFAGTAAGTGRRLAAFTLDVVVICGVAVAVGLPTGSWLLGAVALLQAVLGQWVLEARTGATVGKALLGLRTARDDGPYSPGAGRGFVRGFITALGFAGAAIGAWLVVASSAWDASGRRRSWADRAAQTVVVAVPSRAQRVAAMPVDAATAFRGPAPVARAHAPAAAPTAVAELGPVPAGVAILGQPPLISAPPVAWQPARRSDHAQPVAVRPVDQRAVAPAVAPGAAAASVAEPVDGLEGALLIIFDTGAREQLPLPVVANLGRNPSPTEPGDRLVTVHDPDGTVSKTHLRLEHSRGNTWVTDGGSTNGTEVLRDDGDVELLAPGVRTALDDGDRVRIGNRTFTMSLLLASDGENR</sequence>
<dbReference type="RefSeq" id="WP_153684329.1">
    <property type="nucleotide sequence ID" value="NZ_WJIF01000003.1"/>
</dbReference>
<evidence type="ECO:0000256" key="5">
    <source>
        <dbReference type="ARBA" id="ARBA00022989"/>
    </source>
</evidence>
<dbReference type="SUPFAM" id="SSF49879">
    <property type="entry name" value="SMAD/FHA domain"/>
    <property type="match status" value="1"/>
</dbReference>
<proteinExistence type="predicted"/>
<feature type="domain" description="FHA" evidence="8">
    <location>
        <begin position="265"/>
        <end position="317"/>
    </location>
</feature>
<keyword evidence="6 7" id="KW-0472">Membrane</keyword>
<protein>
    <submittedName>
        <fullName evidence="9">FHA domain-containing protein</fullName>
    </submittedName>
</protein>
<dbReference type="InterPro" id="IPR008984">
    <property type="entry name" value="SMAD_FHA_dom_sf"/>
</dbReference>
<comment type="subcellular location">
    <subcellularLocation>
        <location evidence="1">Cell membrane</location>
        <topology evidence="1">Multi-pass membrane protein</topology>
    </subcellularLocation>
</comment>
<dbReference type="Pfam" id="PF00498">
    <property type="entry name" value="FHA"/>
    <property type="match status" value="1"/>
</dbReference>
<feature type="transmembrane region" description="Helical" evidence="7">
    <location>
        <begin position="25"/>
        <end position="50"/>
    </location>
</feature>
<evidence type="ECO:0000256" key="1">
    <source>
        <dbReference type="ARBA" id="ARBA00004651"/>
    </source>
</evidence>
<dbReference type="Pfam" id="PF06271">
    <property type="entry name" value="RDD"/>
    <property type="match status" value="1"/>
</dbReference>
<evidence type="ECO:0000256" key="2">
    <source>
        <dbReference type="ARBA" id="ARBA00022475"/>
    </source>
</evidence>
<reference evidence="9 10" key="1">
    <citation type="submission" date="2019-10" db="EMBL/GenBank/DDBJ databases">
        <authorList>
            <person name="Nie G."/>
            <person name="Ming H."/>
            <person name="Yi B."/>
        </authorList>
    </citation>
    <scope>NUCLEOTIDE SEQUENCE [LARGE SCALE GENOMIC DNA]</scope>
    <source>
        <strain evidence="9 10">CFH 90414</strain>
    </source>
</reference>
<evidence type="ECO:0000256" key="6">
    <source>
        <dbReference type="ARBA" id="ARBA00023136"/>
    </source>
</evidence>
<evidence type="ECO:0000313" key="10">
    <source>
        <dbReference type="Proteomes" id="UP000431080"/>
    </source>
</evidence>
<name>A0A6I2F5Q9_9MICO</name>
<keyword evidence="10" id="KW-1185">Reference proteome</keyword>